<evidence type="ECO:0000313" key="7">
    <source>
        <dbReference type="EMBL" id="KAF9480720.1"/>
    </source>
</evidence>
<keyword evidence="3" id="KW-0862">Zinc</keyword>
<keyword evidence="2 4" id="KW-0863">Zinc-finger</keyword>
<sequence length="579" mass="66340">MALIQSTRNSLSELFSGIGDSQFCARCLLGASSKGILQGEDTAGHKTFWTNFTQDVDFWREQMQFLFAVRTEDETRQLLARLNRCSCQLSDPRIMAYHQEGRKMESSLLVRTRVDRQTSSVAFINSLLVVVSTALGFAHRKAVAKRTAKRWPTCPEDLLPFGPENLVQSFIIWSHFIPDNLIFLVATQCIDLCGSLLIPSVVNSGLTLRVIEVGRRLFDRTWETIRLRAEGTRRAFGKTFVTQTGPILQYFIDFYDPLPLRQQATVLDGCEMKAVQLFSLLAYVANDPFLCLQSSKVYRVRFARRGLAFYRRMRLYIDPLPPILLHPEICELYVEESSDESSEDEDENEDEDDDGANFEVIDGPVSHPEQPLEVSQSDEHVRTAVPKEDPIYDGLARTDIDHIRNARFDLNCSARDCPNSIQTTGREFQRCSGCNIALYCTKKCQSDAWNSDQYPHKIICKTLQKLVALCGSEVIFRFPDKTYYPEDLATLIIEKWKQGDVTLSDLFQIEGWASYRNYPESLPMRECKNPGFEDYDDQVRQLSEKNPALKAQYLILKKLSFGVEYDMMRKMFGSTRMDD</sequence>
<dbReference type="Pfam" id="PF01753">
    <property type="entry name" value="zf-MYND"/>
    <property type="match status" value="1"/>
</dbReference>
<dbReference type="SUPFAM" id="SSF144232">
    <property type="entry name" value="HIT/MYND zinc finger-like"/>
    <property type="match status" value="1"/>
</dbReference>
<proteinExistence type="predicted"/>
<dbReference type="InterPro" id="IPR002893">
    <property type="entry name" value="Znf_MYND"/>
</dbReference>
<dbReference type="EMBL" id="MU155190">
    <property type="protein sequence ID" value="KAF9480720.1"/>
    <property type="molecule type" value="Genomic_DNA"/>
</dbReference>
<dbReference type="GO" id="GO:0008270">
    <property type="term" value="F:zinc ion binding"/>
    <property type="evidence" value="ECO:0007669"/>
    <property type="project" value="UniProtKB-KW"/>
</dbReference>
<keyword evidence="8" id="KW-1185">Reference proteome</keyword>
<feature type="region of interest" description="Disordered" evidence="5">
    <location>
        <begin position="335"/>
        <end position="380"/>
    </location>
</feature>
<evidence type="ECO:0000256" key="3">
    <source>
        <dbReference type="ARBA" id="ARBA00022833"/>
    </source>
</evidence>
<dbReference type="PROSITE" id="PS50865">
    <property type="entry name" value="ZF_MYND_2"/>
    <property type="match status" value="1"/>
</dbReference>
<evidence type="ECO:0000256" key="5">
    <source>
        <dbReference type="SAM" id="MobiDB-lite"/>
    </source>
</evidence>
<evidence type="ECO:0000259" key="6">
    <source>
        <dbReference type="PROSITE" id="PS50865"/>
    </source>
</evidence>
<name>A0A9P5Z5R0_9AGAR</name>
<dbReference type="AlphaFoldDB" id="A0A9P5Z5R0"/>
<dbReference type="Gene3D" id="6.10.140.2220">
    <property type="match status" value="1"/>
</dbReference>
<feature type="domain" description="MYND-type" evidence="6">
    <location>
        <begin position="414"/>
        <end position="460"/>
    </location>
</feature>
<protein>
    <recommendedName>
        <fullName evidence="6">MYND-type domain-containing protein</fullName>
    </recommendedName>
</protein>
<dbReference type="OrthoDB" id="2998255at2759"/>
<gene>
    <name evidence="7" type="ORF">BDN70DRAFT_931524</name>
</gene>
<accession>A0A9P5Z5R0</accession>
<keyword evidence="1" id="KW-0479">Metal-binding</keyword>
<dbReference type="Proteomes" id="UP000807469">
    <property type="component" value="Unassembled WGS sequence"/>
</dbReference>
<reference evidence="7" key="1">
    <citation type="submission" date="2020-11" db="EMBL/GenBank/DDBJ databases">
        <authorList>
            <consortium name="DOE Joint Genome Institute"/>
            <person name="Ahrendt S."/>
            <person name="Riley R."/>
            <person name="Andreopoulos W."/>
            <person name="Labutti K."/>
            <person name="Pangilinan J."/>
            <person name="Ruiz-Duenas F.J."/>
            <person name="Barrasa J.M."/>
            <person name="Sanchez-Garcia M."/>
            <person name="Camarero S."/>
            <person name="Miyauchi S."/>
            <person name="Serrano A."/>
            <person name="Linde D."/>
            <person name="Babiker R."/>
            <person name="Drula E."/>
            <person name="Ayuso-Fernandez I."/>
            <person name="Pacheco R."/>
            <person name="Padilla G."/>
            <person name="Ferreira P."/>
            <person name="Barriuso J."/>
            <person name="Kellner H."/>
            <person name="Castanera R."/>
            <person name="Alfaro M."/>
            <person name="Ramirez L."/>
            <person name="Pisabarro A.G."/>
            <person name="Kuo A."/>
            <person name="Tritt A."/>
            <person name="Lipzen A."/>
            <person name="He G."/>
            <person name="Yan M."/>
            <person name="Ng V."/>
            <person name="Cullen D."/>
            <person name="Martin F."/>
            <person name="Rosso M.-N."/>
            <person name="Henrissat B."/>
            <person name="Hibbett D."/>
            <person name="Martinez A.T."/>
            <person name="Grigoriev I.V."/>
        </authorList>
    </citation>
    <scope>NUCLEOTIDE SEQUENCE</scope>
    <source>
        <strain evidence="7">CIRM-BRFM 674</strain>
    </source>
</reference>
<evidence type="ECO:0000313" key="8">
    <source>
        <dbReference type="Proteomes" id="UP000807469"/>
    </source>
</evidence>
<comment type="caution">
    <text evidence="7">The sequence shown here is derived from an EMBL/GenBank/DDBJ whole genome shotgun (WGS) entry which is preliminary data.</text>
</comment>
<evidence type="ECO:0000256" key="4">
    <source>
        <dbReference type="PROSITE-ProRule" id="PRU00134"/>
    </source>
</evidence>
<feature type="compositionally biased region" description="Acidic residues" evidence="5">
    <location>
        <begin position="335"/>
        <end position="356"/>
    </location>
</feature>
<evidence type="ECO:0000256" key="1">
    <source>
        <dbReference type="ARBA" id="ARBA00022723"/>
    </source>
</evidence>
<evidence type="ECO:0000256" key="2">
    <source>
        <dbReference type="ARBA" id="ARBA00022771"/>
    </source>
</evidence>
<organism evidence="7 8">
    <name type="scientific">Pholiota conissans</name>
    <dbReference type="NCBI Taxonomy" id="109636"/>
    <lineage>
        <taxon>Eukaryota</taxon>
        <taxon>Fungi</taxon>
        <taxon>Dikarya</taxon>
        <taxon>Basidiomycota</taxon>
        <taxon>Agaricomycotina</taxon>
        <taxon>Agaricomycetes</taxon>
        <taxon>Agaricomycetidae</taxon>
        <taxon>Agaricales</taxon>
        <taxon>Agaricineae</taxon>
        <taxon>Strophariaceae</taxon>
        <taxon>Pholiota</taxon>
    </lineage>
</organism>